<dbReference type="SUPFAM" id="SSF49373">
    <property type="entry name" value="Invasin/intimin cell-adhesion fragments"/>
    <property type="match status" value="1"/>
</dbReference>
<dbReference type="InterPro" id="IPR008964">
    <property type="entry name" value="Invasin/intimin_cell_adhesion"/>
</dbReference>
<keyword evidence="4" id="KW-0472">Membrane</keyword>
<dbReference type="SUPFAM" id="SSF49464">
    <property type="entry name" value="Carboxypeptidase regulatory domain-like"/>
    <property type="match status" value="1"/>
</dbReference>
<dbReference type="NCBIfam" id="TIGR01167">
    <property type="entry name" value="LPXTG_anchor"/>
    <property type="match status" value="1"/>
</dbReference>
<comment type="caution">
    <text evidence="7">The sequence shown here is derived from an EMBL/GenBank/DDBJ whole genome shotgun (WGS) entry which is preliminary data.</text>
</comment>
<feature type="region of interest" description="Disordered" evidence="3">
    <location>
        <begin position="1991"/>
        <end position="2102"/>
    </location>
</feature>
<comment type="similarity">
    <text evidence="1">Belongs to the intimin/invasin family.</text>
</comment>
<keyword evidence="4" id="KW-1133">Transmembrane helix</keyword>
<dbReference type="EMBL" id="VSSQ01000009">
    <property type="protein sequence ID" value="MPL59243.1"/>
    <property type="molecule type" value="Genomic_DNA"/>
</dbReference>
<dbReference type="PROSITE" id="PS50847">
    <property type="entry name" value="GRAM_POS_ANCHORING"/>
    <property type="match status" value="1"/>
</dbReference>
<dbReference type="InterPro" id="IPR013783">
    <property type="entry name" value="Ig-like_fold"/>
</dbReference>
<dbReference type="Gene3D" id="2.60.40.1140">
    <property type="entry name" value="Collagen-binding surface protein Cna, B-type domain"/>
    <property type="match status" value="3"/>
</dbReference>
<dbReference type="Pfam" id="PF05738">
    <property type="entry name" value="Cna_B"/>
    <property type="match status" value="2"/>
</dbReference>
<feature type="region of interest" description="Disordered" evidence="3">
    <location>
        <begin position="120"/>
        <end position="206"/>
    </location>
</feature>
<feature type="domain" description="Big-1" evidence="6">
    <location>
        <begin position="1567"/>
        <end position="1673"/>
    </location>
</feature>
<dbReference type="PROSITE" id="PS51127">
    <property type="entry name" value="BIG1"/>
    <property type="match status" value="1"/>
</dbReference>
<dbReference type="Pfam" id="PF02369">
    <property type="entry name" value="Big_1"/>
    <property type="match status" value="1"/>
</dbReference>
<name>A0A644SXA2_9ZZZZ</name>
<dbReference type="SUPFAM" id="SSF49401">
    <property type="entry name" value="Bacterial adhesins"/>
    <property type="match status" value="1"/>
</dbReference>
<feature type="transmembrane region" description="Helical" evidence="4">
    <location>
        <begin position="2101"/>
        <end position="2118"/>
    </location>
</feature>
<sequence length="2123" mass="226229">MFFRKSKSKVRIAVLVILAMLMQAVGPIAPAFAATGGESFRIMDENIAEGTAYLDWELTLDPDDPVTVYSYTGGFTLNEAVASELRAADGTVLGSYHISTAGALTVTIDQELYAGLEQKEVDPDPAESEGPVMVEESGPEMAEGGTAPESAPNPEAPAESPEGEAPGAPATPAEPAASVEVTTEREESAEAAAAAPAEPETVEPAAPEEIQVPVEYAIQTFTGTIIVPGAVKNPGLVGKIRGLMGVRGSGMEINKSVLTNLKETITQDGKSIAESGTIMSTRPIKVEISFGVPVEGDDPTPVNPVKKGDWIIFELGDAFELISGSSIELKAESGTLVGYVSFEADSVTKMVTAKVDFDGEEEVFNGDVHSVTCKFHAEFQYDASSSSGGAGDHTVTILGKPYTVNVPAVPIEYNVTKTGTADLADQSITWTANISATQGGTDVDLAGYQFFDDLTSVGDYMEGTFKVGSEGKAPTLEDKKLSYIFPTEGSASPRIIEFKTKIPDGKYQANSKQTVVNKAELRDKDEKMMGSGQSSVEFTPKWIEKKGVSSDAGSSGTYDPKDRTITWTITANHMGADLKGVVITDKLQGDLELQSAKWQTWNGSEWVGEKIITPDGAGEYSIGDINSEILLTIVTEVPNDDYTTGEKTYTNSASIRWTGVTGSGPGSGNVGVTIGYNAMSKYGVVDAANQKIRWTVTVDTKKQEIPDMKVYDLLVYGKSIDLSNVSGIPEGIAHANLTPRFGQKYADNFSGSPFTMNVIPITQGDVQVADLLEITGLSTTSVNTFSFNSQVVDPDIFAGNKTPTVQNTATLFSGTTKVNAATGSVNYKNNMLLKGMLKRAAISNPATGVNAHNTTTATESFDYQDKSAIFRLSVNADGIDLTNTTNAAGEPLGKATLTDTLPEGWEFVDIVEGSKYLIFEGIKKSDKLVDAEDITPDTVTGLNASFNGRTATFEFTSLAQPYVILVKSKPTSATVAEYFSKNDTETITNSVALKTERWTSGVTSTQNITITSEILGKAWELIKAGEVRWTVDYKPYDLEQPGERLEDKLPLGIDLRMDSSGKLVLEGNITANEMTLQADGRYTLGDPVELRLGTNVSYDNGNRVLSFIIPNKAKAYRFSYITDVTGEPGSVTNKVSLLGENSVGQENTGKSYSITAQDGSASLLRNGSISITKTKEGSVPFPGVEFTLYAKDGTTVIKKGVTGSDGTLKLKVIPDGEYILRETKVPDSSGYTLENVDHSLMFTTSGGGIVSSIDGKTGTQTAVITIQNFQTGTVGNLKINKVVAGNDADTTKAFNFTLTLDGAAGTYAYIGHGVPGGTIKTGDDFSLAHGQSITIVGLPKEAAYTVTEADYSGDGYSTISTNETGNIVADTTQTASFTNSRLEITGTKVWQGGPAVKPEIQLQLYRNNLPLGSPVTLNGSETPSWIHTWTHLDKTDSDGNDYRYRIDEVKTPPNYGKSISSDGLTITNTYGSPKTAITGSKIWEGGPSIKPSIQLQLYRNGVKQGEPVELVNGQLSHTWNGLDTTDNTGRAYTYTVDEVEVPPVYAKTVSPDGLTITNTFIGKVEYAIDLKADPSTIVGDGKSETVLTTRVTDDKGNPVAGVEVVFEAPLGTFLGDPRNPQVGKQTGVTDANGEAQILYRSEKIEGIDPQKVPVIATVADPEKGLYATDTIYIIFEPSAITGVVTDNQTGKPIAGAKVVVTKDFDGDGIIDFRGECITGPDGKYRVPIPKGDTVYDVEITKSIIINGEPVDVSFKQKAEAGEVNADQGDEEFPAQETFTGVIITRDKDGRERIAGRGTDEKIVLKQVTAEGVGGKEAEVDSKTGVFTIEELSKGQTYEFVMTMEVEGQELIMGKIVVQLNTDGQISIHEELIDPYGTITDSETGKILGDVYVELFYADTPRNKAEGRTPHTKVILPILPGFAPNDNENPQRSASTTVFNEHPSVKDHGNYAWMVFSEADYYIKGTKTGYNTYTSPTISVDFDVVKHDFVMQPLDSGGDGDGGSSGGGSGGGDITPTPTEDNTKPAVPGQTPATPGTETPEIPEKPIDTQKPVEPQHPAKTPTDPSDRQATGTPEAGGNQGTGETPADGKGTLPKTGENGNSGYYTLGMLFIALGLYLGRRRTA</sequence>
<keyword evidence="4" id="KW-0812">Transmembrane</keyword>
<organism evidence="7">
    <name type="scientific">bioreactor metagenome</name>
    <dbReference type="NCBI Taxonomy" id="1076179"/>
    <lineage>
        <taxon>unclassified sequences</taxon>
        <taxon>metagenomes</taxon>
        <taxon>ecological metagenomes</taxon>
    </lineage>
</organism>
<protein>
    <submittedName>
        <fullName evidence="7">Uncharacterized protein</fullName>
    </submittedName>
</protein>
<dbReference type="Gene3D" id="2.60.40.740">
    <property type="match status" value="1"/>
</dbReference>
<evidence type="ECO:0000259" key="6">
    <source>
        <dbReference type="PROSITE" id="PS51127"/>
    </source>
</evidence>
<dbReference type="Gene3D" id="2.60.40.10">
    <property type="entry name" value="Immunoglobulins"/>
    <property type="match status" value="2"/>
</dbReference>
<dbReference type="Gene3D" id="2.60.40.1120">
    <property type="entry name" value="Carboxypeptidase-like, regulatory domain"/>
    <property type="match status" value="1"/>
</dbReference>
<feature type="domain" description="Gram-positive cocci surface proteins LPxTG" evidence="5">
    <location>
        <begin position="2092"/>
        <end position="2123"/>
    </location>
</feature>
<dbReference type="Pfam" id="PF24547">
    <property type="entry name" value="DUF7601"/>
    <property type="match status" value="1"/>
</dbReference>
<accession>A0A644SXA2</accession>
<feature type="compositionally biased region" description="Low complexity" evidence="3">
    <location>
        <begin position="146"/>
        <end position="181"/>
    </location>
</feature>
<dbReference type="InterPro" id="IPR008966">
    <property type="entry name" value="Adhesion_dom_sf"/>
</dbReference>
<reference evidence="7" key="1">
    <citation type="submission" date="2019-08" db="EMBL/GenBank/DDBJ databases">
        <authorList>
            <person name="Kucharzyk K."/>
            <person name="Murdoch R.W."/>
            <person name="Higgins S."/>
            <person name="Loffler F."/>
        </authorList>
    </citation>
    <scope>NUCLEOTIDE SEQUENCE</scope>
</reference>
<dbReference type="InterPro" id="IPR008454">
    <property type="entry name" value="Collagen-bd_Cna-like_B-typ_dom"/>
</dbReference>
<dbReference type="InterPro" id="IPR055382">
    <property type="entry name" value="DUF7601"/>
</dbReference>
<proteinExistence type="inferred from homology"/>
<keyword evidence="2" id="KW-0964">Secreted</keyword>
<evidence type="ECO:0000256" key="1">
    <source>
        <dbReference type="ARBA" id="ARBA00010116"/>
    </source>
</evidence>
<evidence type="ECO:0000256" key="4">
    <source>
        <dbReference type="SAM" id="Phobius"/>
    </source>
</evidence>
<dbReference type="InterPro" id="IPR008969">
    <property type="entry name" value="CarboxyPept-like_regulatory"/>
</dbReference>
<evidence type="ECO:0000259" key="5">
    <source>
        <dbReference type="PROSITE" id="PS50847"/>
    </source>
</evidence>
<dbReference type="Pfam" id="PF00746">
    <property type="entry name" value="Gram_pos_anchor"/>
    <property type="match status" value="1"/>
</dbReference>
<evidence type="ECO:0000256" key="2">
    <source>
        <dbReference type="ARBA" id="ARBA00022525"/>
    </source>
</evidence>
<feature type="compositionally biased region" description="Low complexity" evidence="3">
    <location>
        <begin position="190"/>
        <end position="206"/>
    </location>
</feature>
<dbReference type="Pfam" id="PF17802">
    <property type="entry name" value="SpaA"/>
    <property type="match status" value="1"/>
</dbReference>
<dbReference type="InterPro" id="IPR003344">
    <property type="entry name" value="Big_1_dom"/>
</dbReference>
<evidence type="ECO:0000313" key="7">
    <source>
        <dbReference type="EMBL" id="MPL59243.1"/>
    </source>
</evidence>
<dbReference type="SUPFAM" id="SSF49478">
    <property type="entry name" value="Cna protein B-type domain"/>
    <property type="match status" value="3"/>
</dbReference>
<dbReference type="SMART" id="SM00634">
    <property type="entry name" value="BID_1"/>
    <property type="match status" value="1"/>
</dbReference>
<dbReference type="InterPro" id="IPR041033">
    <property type="entry name" value="SpaA_PFL_dom_1"/>
</dbReference>
<gene>
    <name evidence="7" type="ORF">SDC9_04791</name>
</gene>
<dbReference type="CDD" id="cd00222">
    <property type="entry name" value="CollagenBindB"/>
    <property type="match status" value="2"/>
</dbReference>
<dbReference type="InterPro" id="IPR019931">
    <property type="entry name" value="LPXTG_anchor"/>
</dbReference>
<evidence type="ECO:0000256" key="3">
    <source>
        <dbReference type="SAM" id="MobiDB-lite"/>
    </source>
</evidence>
<feature type="compositionally biased region" description="Gly residues" evidence="3">
    <location>
        <begin position="1996"/>
        <end position="2012"/>
    </location>
</feature>